<evidence type="ECO:0000313" key="2">
    <source>
        <dbReference type="EMBL" id="MFD1342691.1"/>
    </source>
</evidence>
<gene>
    <name evidence="2" type="ORF">ACFQ4E_09700</name>
</gene>
<sequence>MTWIALADSASSWTDPSLAPTGAGAMRQLMRGSLMVETRLSPDHRPQTLLGYERRHPWEGRLSLQALPGGGVVLIMALGERVFHKVLPSPEDIRAEALRLTFSWDSAANWGRLTVEHPEGDRLTMVETPAPPPILREDIHLMIHHPELCARDPDVIYFAVSDRIEPVGPAPSLMAGAPAMTADGPCPVEELKPGMQVITRERGAQPVLGVISREVPAMGSFRPIRLHAPYLGLTEDVQVSPRQRLVIDGSVVEYLFGREQVLVPAANLVNERTGERISTGRTVRYHQVLLPQHDALLVAGAAFESLYIGRIRRDKTRLAASLLARADAARLPEHHRAGIQILKAFEAITLAEARAA</sequence>
<name>A0ABW3ZI14_9RHOB</name>
<evidence type="ECO:0000259" key="1">
    <source>
        <dbReference type="Pfam" id="PF13403"/>
    </source>
</evidence>
<dbReference type="Pfam" id="PF13403">
    <property type="entry name" value="Hint_2"/>
    <property type="match status" value="1"/>
</dbReference>
<dbReference type="EMBL" id="JBHTMU010000014">
    <property type="protein sequence ID" value="MFD1342691.1"/>
    <property type="molecule type" value="Genomic_DNA"/>
</dbReference>
<dbReference type="InterPro" id="IPR028992">
    <property type="entry name" value="Hedgehog/Intein_dom"/>
</dbReference>
<keyword evidence="3" id="KW-1185">Reference proteome</keyword>
<accession>A0ABW3ZI14</accession>
<reference evidence="3" key="1">
    <citation type="journal article" date="2019" name="Int. J. Syst. Evol. Microbiol.">
        <title>The Global Catalogue of Microorganisms (GCM) 10K type strain sequencing project: providing services to taxonomists for standard genome sequencing and annotation.</title>
        <authorList>
            <consortium name="The Broad Institute Genomics Platform"/>
            <consortium name="The Broad Institute Genome Sequencing Center for Infectious Disease"/>
            <person name="Wu L."/>
            <person name="Ma J."/>
        </authorList>
    </citation>
    <scope>NUCLEOTIDE SEQUENCE [LARGE SCALE GENOMIC DNA]</scope>
    <source>
        <strain evidence="3">CCUG 62953</strain>
    </source>
</reference>
<dbReference type="InterPro" id="IPR036844">
    <property type="entry name" value="Hint_dom_sf"/>
</dbReference>
<protein>
    <submittedName>
        <fullName evidence="2">Hint domain-containing protein</fullName>
    </submittedName>
</protein>
<dbReference type="Proteomes" id="UP001597135">
    <property type="component" value="Unassembled WGS sequence"/>
</dbReference>
<dbReference type="SUPFAM" id="SSF51294">
    <property type="entry name" value="Hedgehog/intein (Hint) domain"/>
    <property type="match status" value="1"/>
</dbReference>
<dbReference type="RefSeq" id="WP_386802991.1">
    <property type="nucleotide sequence ID" value="NZ_JBHTMU010000014.1"/>
</dbReference>
<organism evidence="2 3">
    <name type="scientific">Litorisediminicola beolgyonensis</name>
    <dbReference type="NCBI Taxonomy" id="1173614"/>
    <lineage>
        <taxon>Bacteria</taxon>
        <taxon>Pseudomonadati</taxon>
        <taxon>Pseudomonadota</taxon>
        <taxon>Alphaproteobacteria</taxon>
        <taxon>Rhodobacterales</taxon>
        <taxon>Paracoccaceae</taxon>
        <taxon>Litorisediminicola</taxon>
    </lineage>
</organism>
<feature type="domain" description="Hedgehog/Intein (Hint)" evidence="1">
    <location>
        <begin position="171"/>
        <end position="309"/>
    </location>
</feature>
<comment type="caution">
    <text evidence="2">The sequence shown here is derived from an EMBL/GenBank/DDBJ whole genome shotgun (WGS) entry which is preliminary data.</text>
</comment>
<proteinExistence type="predicted"/>
<evidence type="ECO:0000313" key="3">
    <source>
        <dbReference type="Proteomes" id="UP001597135"/>
    </source>
</evidence>